<feature type="compositionally biased region" description="Acidic residues" evidence="1">
    <location>
        <begin position="122"/>
        <end position="131"/>
    </location>
</feature>
<dbReference type="AlphaFoldDB" id="I7C5H3"/>
<name>I7C5H3_MYCHA</name>
<feature type="chain" id="PRO_5003708344" description="Ig-like domain-containing protein" evidence="2">
    <location>
        <begin position="18"/>
        <end position="180"/>
    </location>
</feature>
<feature type="signal peptide" evidence="2">
    <location>
        <begin position="1"/>
        <end position="17"/>
    </location>
</feature>
<dbReference type="HOGENOM" id="CLU_117600_0_0_14"/>
<evidence type="ECO:0000256" key="2">
    <source>
        <dbReference type="SAM" id="SignalP"/>
    </source>
</evidence>
<accession>I7C5H3</accession>
<dbReference type="PATRIC" id="fig|1212765.3.peg.202"/>
<reference evidence="3 4" key="1">
    <citation type="journal article" date="2012" name="J. Bacteriol.">
        <title>Genome Sequence of "Candidatus Mycoplasma haemolamae" Strain Purdue, a Red Blood Cell Pathogen of Alpacas (Vicugna pacos) and Llamas (Lama glama).</title>
        <authorList>
            <person name="Guimaraes A.M."/>
            <person name="Toth B."/>
            <person name="Santos A.P."/>
            <person name="do Nascimento N.C."/>
            <person name="Kritchevsky J.E."/>
            <person name="Messick J.B."/>
        </authorList>
    </citation>
    <scope>NUCLEOTIDE SEQUENCE [LARGE SCALE GENOMIC DNA]</scope>
    <source>
        <strain evidence="3 4">Purdue</strain>
    </source>
</reference>
<feature type="compositionally biased region" description="Polar residues" evidence="1">
    <location>
        <begin position="39"/>
        <end position="63"/>
    </location>
</feature>
<sequence>MLLRTLFVKVVSPALLATGTAGGSYYAYQSMTELHKSQSDSPSTASKSSQQLDSDSFQVSLSTGEGKTEILRCSGPKEQDKQHYNIALFKEDSKKAEIRCFSSAQPQTSQTLKPKKDSQEPNVEEEQEDTDPISNLSCSTFQTDKVSVFQCTVSAGKKATMTLEETGDQAPKIVFEIKES</sequence>
<evidence type="ECO:0000256" key="1">
    <source>
        <dbReference type="SAM" id="MobiDB-lite"/>
    </source>
</evidence>
<keyword evidence="4" id="KW-1185">Reference proteome</keyword>
<evidence type="ECO:0008006" key="5">
    <source>
        <dbReference type="Google" id="ProtNLM"/>
    </source>
</evidence>
<proteinExistence type="predicted"/>
<gene>
    <name evidence="3" type="ordered locus">MHLP_00885</name>
</gene>
<dbReference type="STRING" id="1212765.MHLP_00885"/>
<evidence type="ECO:0000313" key="4">
    <source>
        <dbReference type="Proteomes" id="UP000006502"/>
    </source>
</evidence>
<reference evidence="4" key="2">
    <citation type="submission" date="2012-07" db="EMBL/GenBank/DDBJ databases">
        <title>Complete genome sequence of 'Candidatus Mycoplasma haemolamae'.</title>
        <authorList>
            <person name="Guimaraes A.M.S."/>
            <person name="Toth B."/>
            <person name="Santos A.P."/>
            <person name="Nascimento N.C."/>
            <person name="Sojka J.E."/>
            <person name="Messick J.B."/>
        </authorList>
    </citation>
    <scope>NUCLEOTIDE SEQUENCE [LARGE SCALE GENOMIC DNA]</scope>
    <source>
        <strain evidence="4">Purdue</strain>
    </source>
</reference>
<feature type="region of interest" description="Disordered" evidence="1">
    <location>
        <begin position="37"/>
        <end position="63"/>
    </location>
</feature>
<evidence type="ECO:0000313" key="3">
    <source>
        <dbReference type="EMBL" id="AFO51757.1"/>
    </source>
</evidence>
<feature type="region of interest" description="Disordered" evidence="1">
    <location>
        <begin position="100"/>
        <end position="136"/>
    </location>
</feature>
<dbReference type="EMBL" id="CP003731">
    <property type="protein sequence ID" value="AFO51757.1"/>
    <property type="molecule type" value="Genomic_DNA"/>
</dbReference>
<feature type="compositionally biased region" description="Polar residues" evidence="1">
    <location>
        <begin position="102"/>
        <end position="112"/>
    </location>
</feature>
<dbReference type="Proteomes" id="UP000006502">
    <property type="component" value="Chromosome"/>
</dbReference>
<keyword evidence="2" id="KW-0732">Signal</keyword>
<dbReference type="KEGG" id="mhl:MHLP_00885"/>
<protein>
    <recommendedName>
        <fullName evidence="5">Ig-like domain-containing protein</fullName>
    </recommendedName>
</protein>
<organism evidence="3 4">
    <name type="scientific">Mycoplasma haematolamae (strain Purdue)</name>
    <dbReference type="NCBI Taxonomy" id="1212765"/>
    <lineage>
        <taxon>Bacteria</taxon>
        <taxon>Bacillati</taxon>
        <taxon>Mycoplasmatota</taxon>
        <taxon>Mollicutes</taxon>
        <taxon>Mycoplasmataceae</taxon>
        <taxon>Mycoplasma</taxon>
    </lineage>
</organism>